<dbReference type="EMBL" id="CM037614">
    <property type="protein sequence ID" value="KAH8017801.1"/>
    <property type="molecule type" value="Genomic_DNA"/>
</dbReference>
<comment type="caution">
    <text evidence="1">The sequence shown here is derived from an EMBL/GenBank/DDBJ whole genome shotgun (WGS) entry which is preliminary data.</text>
</comment>
<accession>A0ACB8GDY1</accession>
<organism evidence="1 2">
    <name type="scientific">Sphaerodactylus townsendi</name>
    <dbReference type="NCBI Taxonomy" id="933632"/>
    <lineage>
        <taxon>Eukaryota</taxon>
        <taxon>Metazoa</taxon>
        <taxon>Chordata</taxon>
        <taxon>Craniata</taxon>
        <taxon>Vertebrata</taxon>
        <taxon>Euteleostomi</taxon>
        <taxon>Lepidosauria</taxon>
        <taxon>Squamata</taxon>
        <taxon>Bifurcata</taxon>
        <taxon>Gekkota</taxon>
        <taxon>Sphaerodactylidae</taxon>
        <taxon>Sphaerodactylus</taxon>
    </lineage>
</organism>
<protein>
    <submittedName>
        <fullName evidence="1">Uncharacterized protein</fullName>
    </submittedName>
</protein>
<reference evidence="1" key="1">
    <citation type="submission" date="2021-08" db="EMBL/GenBank/DDBJ databases">
        <title>The first chromosome-level gecko genome reveals the dynamic sex chromosomes of Neotropical dwarf geckos (Sphaerodactylidae: Sphaerodactylus).</title>
        <authorList>
            <person name="Pinto B.J."/>
            <person name="Keating S.E."/>
            <person name="Gamble T."/>
        </authorList>
    </citation>
    <scope>NUCLEOTIDE SEQUENCE</scope>
    <source>
        <strain evidence="1">TG3544</strain>
    </source>
</reference>
<dbReference type="Proteomes" id="UP000827872">
    <property type="component" value="Linkage Group LG01"/>
</dbReference>
<sequence length="80" mass="9142">MLFPTIERMAQSPQGKLMTPLLCQLRYILYMPIYLITLLPDIVKSSLVRFALRGLKYHDDSSIMASVDLVNMDCVVLFSC</sequence>
<name>A0ACB8GDY1_9SAUR</name>
<keyword evidence="2" id="KW-1185">Reference proteome</keyword>
<evidence type="ECO:0000313" key="1">
    <source>
        <dbReference type="EMBL" id="KAH8017801.1"/>
    </source>
</evidence>
<proteinExistence type="predicted"/>
<evidence type="ECO:0000313" key="2">
    <source>
        <dbReference type="Proteomes" id="UP000827872"/>
    </source>
</evidence>
<gene>
    <name evidence="1" type="ORF">K3G42_032631</name>
</gene>